<dbReference type="AlphaFoldDB" id="A0A8S2EIR4"/>
<feature type="region of interest" description="Disordered" evidence="1">
    <location>
        <begin position="1"/>
        <end position="23"/>
    </location>
</feature>
<evidence type="ECO:0000313" key="4">
    <source>
        <dbReference type="Proteomes" id="UP000677228"/>
    </source>
</evidence>
<dbReference type="Proteomes" id="UP000682733">
    <property type="component" value="Unassembled WGS sequence"/>
</dbReference>
<feature type="compositionally biased region" description="Basic and acidic residues" evidence="1">
    <location>
        <begin position="14"/>
        <end position="23"/>
    </location>
</feature>
<protein>
    <submittedName>
        <fullName evidence="2">Uncharacterized protein</fullName>
    </submittedName>
</protein>
<comment type="caution">
    <text evidence="2">The sequence shown here is derived from an EMBL/GenBank/DDBJ whole genome shotgun (WGS) entry which is preliminary data.</text>
</comment>
<name>A0A8S2EIR4_9BILA</name>
<sequence length="23" mass="2920">MRQNISERQSNMKLRKECYHRPD</sequence>
<dbReference type="Proteomes" id="UP000677228">
    <property type="component" value="Unassembled WGS sequence"/>
</dbReference>
<reference evidence="2" key="1">
    <citation type="submission" date="2021-02" db="EMBL/GenBank/DDBJ databases">
        <authorList>
            <person name="Nowell W R."/>
        </authorList>
    </citation>
    <scope>NUCLEOTIDE SEQUENCE</scope>
</reference>
<dbReference type="EMBL" id="CAJOBA010033740">
    <property type="protein sequence ID" value="CAF3970246.1"/>
    <property type="molecule type" value="Genomic_DNA"/>
</dbReference>
<accession>A0A8S2EIR4</accession>
<feature type="non-terminal residue" evidence="2">
    <location>
        <position position="23"/>
    </location>
</feature>
<feature type="compositionally biased region" description="Polar residues" evidence="1">
    <location>
        <begin position="1"/>
        <end position="12"/>
    </location>
</feature>
<evidence type="ECO:0000256" key="1">
    <source>
        <dbReference type="SAM" id="MobiDB-lite"/>
    </source>
</evidence>
<evidence type="ECO:0000313" key="2">
    <source>
        <dbReference type="EMBL" id="CAF1158568.1"/>
    </source>
</evidence>
<proteinExistence type="predicted"/>
<evidence type="ECO:0000313" key="3">
    <source>
        <dbReference type="EMBL" id="CAF3970246.1"/>
    </source>
</evidence>
<organism evidence="2 4">
    <name type="scientific">Didymodactylos carnosus</name>
    <dbReference type="NCBI Taxonomy" id="1234261"/>
    <lineage>
        <taxon>Eukaryota</taxon>
        <taxon>Metazoa</taxon>
        <taxon>Spiralia</taxon>
        <taxon>Gnathifera</taxon>
        <taxon>Rotifera</taxon>
        <taxon>Eurotatoria</taxon>
        <taxon>Bdelloidea</taxon>
        <taxon>Philodinida</taxon>
        <taxon>Philodinidae</taxon>
        <taxon>Didymodactylos</taxon>
    </lineage>
</organism>
<dbReference type="EMBL" id="CAJNOK010012216">
    <property type="protein sequence ID" value="CAF1158568.1"/>
    <property type="molecule type" value="Genomic_DNA"/>
</dbReference>
<gene>
    <name evidence="2" type="ORF">OVA965_LOCUS21972</name>
    <name evidence="3" type="ORF">TMI583_LOCUS22690</name>
</gene>